<dbReference type="Pfam" id="PF13432">
    <property type="entry name" value="TPR_16"/>
    <property type="match status" value="1"/>
</dbReference>
<proteinExistence type="predicted"/>
<gene>
    <name evidence="2" type="ORF">SAMN05216529_102222</name>
</gene>
<dbReference type="PROSITE" id="PS51257">
    <property type="entry name" value="PROKAR_LIPOPROTEIN"/>
    <property type="match status" value="1"/>
</dbReference>
<dbReference type="SMART" id="SM00028">
    <property type="entry name" value="TPR"/>
    <property type="match status" value="2"/>
</dbReference>
<protein>
    <submittedName>
        <fullName evidence="2">Tetratricopeptide repeat-containing protein</fullName>
    </submittedName>
</protein>
<dbReference type="Gene3D" id="1.25.40.10">
    <property type="entry name" value="Tetratricopeptide repeat domain"/>
    <property type="match status" value="2"/>
</dbReference>
<feature type="repeat" description="TPR" evidence="1">
    <location>
        <begin position="52"/>
        <end position="85"/>
    </location>
</feature>
<name>A0A316A1L8_9FIRM</name>
<reference evidence="3" key="1">
    <citation type="submission" date="2017-07" db="EMBL/GenBank/DDBJ databases">
        <authorList>
            <person name="Varghese N."/>
            <person name="Submissions S."/>
        </authorList>
    </citation>
    <scope>NUCLEOTIDE SEQUENCE [LARGE SCALE GENOMIC DNA]</scope>
    <source>
        <strain evidence="3">NLAE-zl-C134</strain>
    </source>
</reference>
<dbReference type="PANTHER" id="PTHR44523:SF1">
    <property type="entry name" value="TETRATRICOPEPTIDE REPEAT PROTEIN 13"/>
    <property type="match status" value="1"/>
</dbReference>
<dbReference type="InterPro" id="IPR019734">
    <property type="entry name" value="TPR_rpt"/>
</dbReference>
<evidence type="ECO:0000313" key="3">
    <source>
        <dbReference type="Proteomes" id="UP000254051"/>
    </source>
</evidence>
<dbReference type="PROSITE" id="PS50005">
    <property type="entry name" value="TPR"/>
    <property type="match status" value="1"/>
</dbReference>
<evidence type="ECO:0000256" key="1">
    <source>
        <dbReference type="PROSITE-ProRule" id="PRU00339"/>
    </source>
</evidence>
<dbReference type="AlphaFoldDB" id="A0A316A1L8"/>
<dbReference type="InterPro" id="IPR011990">
    <property type="entry name" value="TPR-like_helical_dom_sf"/>
</dbReference>
<dbReference type="SUPFAM" id="SSF48452">
    <property type="entry name" value="TPR-like"/>
    <property type="match status" value="1"/>
</dbReference>
<evidence type="ECO:0000313" key="2">
    <source>
        <dbReference type="EMBL" id="SUQ13005.1"/>
    </source>
</evidence>
<keyword evidence="1" id="KW-0802">TPR repeat</keyword>
<sequence length="180" mass="20083">MKKVMVCAVLTVLLLTGCQNEIKEGTKQLEEQQYTEAVGSFEKALEKKKDTAEAYRGLGMAYYEQQDYQSAKEAFQQVLANNGEATPVLYNLLGVCSMHLEDYQGALDAFSQGLALADGENGDTDGQKDAGTVQEMKFNEIVCYERLLDWKSAKEKIAEYISTYPDDKEAQKEAAFLSTR</sequence>
<keyword evidence="3" id="KW-1185">Reference proteome</keyword>
<dbReference type="PROSITE" id="PS50293">
    <property type="entry name" value="TPR_REGION"/>
    <property type="match status" value="1"/>
</dbReference>
<organism evidence="2 3">
    <name type="scientific">Faecalicatena contorta</name>
    <dbReference type="NCBI Taxonomy" id="39482"/>
    <lineage>
        <taxon>Bacteria</taxon>
        <taxon>Bacillati</taxon>
        <taxon>Bacillota</taxon>
        <taxon>Clostridia</taxon>
        <taxon>Lachnospirales</taxon>
        <taxon>Lachnospiraceae</taxon>
        <taxon>Faecalicatena</taxon>
    </lineage>
</organism>
<dbReference type="Proteomes" id="UP000254051">
    <property type="component" value="Unassembled WGS sequence"/>
</dbReference>
<dbReference type="RefSeq" id="WP_242992272.1">
    <property type="nucleotide sequence ID" value="NZ_QGDS01000002.1"/>
</dbReference>
<dbReference type="EMBL" id="UHJJ01000002">
    <property type="protein sequence ID" value="SUQ13005.1"/>
    <property type="molecule type" value="Genomic_DNA"/>
</dbReference>
<dbReference type="PANTHER" id="PTHR44523">
    <property type="entry name" value="TETRATRICOPEPTIDE REPEAT PROTEIN 13"/>
    <property type="match status" value="1"/>
</dbReference>
<accession>A0A316A1L8</accession>